<dbReference type="Proteomes" id="UP000827092">
    <property type="component" value="Unassembled WGS sequence"/>
</dbReference>
<organism evidence="1 2">
    <name type="scientific">Oedothorax gibbosus</name>
    <dbReference type="NCBI Taxonomy" id="931172"/>
    <lineage>
        <taxon>Eukaryota</taxon>
        <taxon>Metazoa</taxon>
        <taxon>Ecdysozoa</taxon>
        <taxon>Arthropoda</taxon>
        <taxon>Chelicerata</taxon>
        <taxon>Arachnida</taxon>
        <taxon>Araneae</taxon>
        <taxon>Araneomorphae</taxon>
        <taxon>Entelegynae</taxon>
        <taxon>Araneoidea</taxon>
        <taxon>Linyphiidae</taxon>
        <taxon>Erigoninae</taxon>
        <taxon>Oedothorax</taxon>
    </lineage>
</organism>
<comment type="caution">
    <text evidence="1">The sequence shown here is derived from an EMBL/GenBank/DDBJ whole genome shotgun (WGS) entry which is preliminary data.</text>
</comment>
<dbReference type="EMBL" id="JAFNEN010000178">
    <property type="protein sequence ID" value="KAG8190653.1"/>
    <property type="molecule type" value="Genomic_DNA"/>
</dbReference>
<protein>
    <submittedName>
        <fullName evidence="1">Uncharacterized protein</fullName>
    </submittedName>
</protein>
<keyword evidence="2" id="KW-1185">Reference proteome</keyword>
<reference evidence="1 2" key="1">
    <citation type="journal article" date="2022" name="Nat. Ecol. Evol.">
        <title>A masculinizing supergene underlies an exaggerated male reproductive morph in a spider.</title>
        <authorList>
            <person name="Hendrickx F."/>
            <person name="De Corte Z."/>
            <person name="Sonet G."/>
            <person name="Van Belleghem S.M."/>
            <person name="Kostlbacher S."/>
            <person name="Vangestel C."/>
        </authorList>
    </citation>
    <scope>NUCLEOTIDE SEQUENCE [LARGE SCALE GENOMIC DNA]</scope>
    <source>
        <strain evidence="1">W744_W776</strain>
    </source>
</reference>
<accession>A0AAV6V459</accession>
<name>A0AAV6V459_9ARAC</name>
<dbReference type="AlphaFoldDB" id="A0AAV6V459"/>
<evidence type="ECO:0000313" key="2">
    <source>
        <dbReference type="Proteomes" id="UP000827092"/>
    </source>
</evidence>
<evidence type="ECO:0000313" key="1">
    <source>
        <dbReference type="EMBL" id="KAG8190653.1"/>
    </source>
</evidence>
<sequence length="103" mass="11170">MCSLGSFVPPLSKSKVVLPHKVAAWETSRAYTVLGSSHRHRRAPSPSQVNAIVSRAWAAGRDGRERFPIPDQSAETVATASFPVWVSRFGCPKPLSLAKAPIF</sequence>
<proteinExistence type="predicted"/>
<gene>
    <name evidence="1" type="ORF">JTE90_002607</name>
</gene>